<feature type="transmembrane region" description="Helical" evidence="1">
    <location>
        <begin position="6"/>
        <end position="26"/>
    </location>
</feature>
<accession>A0A814P453</accession>
<evidence type="ECO:0000256" key="1">
    <source>
        <dbReference type="SAM" id="Phobius"/>
    </source>
</evidence>
<name>A0A814P453_9BILA</name>
<dbReference type="EMBL" id="CAJNOM010000224">
    <property type="protein sequence ID" value="CAF1252857.1"/>
    <property type="molecule type" value="Genomic_DNA"/>
</dbReference>
<evidence type="ECO:0000313" key="5">
    <source>
        <dbReference type="Proteomes" id="UP000663877"/>
    </source>
</evidence>
<evidence type="ECO:0000313" key="2">
    <source>
        <dbReference type="EMBL" id="CAF1100504.1"/>
    </source>
</evidence>
<evidence type="ECO:0000313" key="3">
    <source>
        <dbReference type="EMBL" id="CAF1252857.1"/>
    </source>
</evidence>
<keyword evidence="1" id="KW-1133">Transmembrane helix</keyword>
<gene>
    <name evidence="2" type="ORF">BJG266_LOCUS21326</name>
    <name evidence="3" type="ORF">QVE165_LOCUS28609</name>
</gene>
<dbReference type="OrthoDB" id="10006542at2759"/>
<keyword evidence="4" id="KW-1185">Reference proteome</keyword>
<reference evidence="2" key="1">
    <citation type="submission" date="2021-02" db="EMBL/GenBank/DDBJ databases">
        <authorList>
            <person name="Nowell W R."/>
        </authorList>
    </citation>
    <scope>NUCLEOTIDE SEQUENCE</scope>
</reference>
<evidence type="ECO:0000313" key="4">
    <source>
        <dbReference type="Proteomes" id="UP000663832"/>
    </source>
</evidence>
<dbReference type="Proteomes" id="UP000663877">
    <property type="component" value="Unassembled WGS sequence"/>
</dbReference>
<sequence length="127" mass="14895">MVICNQQIIIILFIIISLIVFICTLYEISLNNQRKLLITIVDYRWNPLVNVPVQFETTDEYYEEYYTDKQGQILFYANNNLNDTELIHILVGGINEKISLMDKEVTVRLSMINRDTGESYNDDDTFS</sequence>
<dbReference type="Proteomes" id="UP000663832">
    <property type="component" value="Unassembled WGS sequence"/>
</dbReference>
<dbReference type="EMBL" id="CAJNOI010000126">
    <property type="protein sequence ID" value="CAF1100504.1"/>
    <property type="molecule type" value="Genomic_DNA"/>
</dbReference>
<keyword evidence="1" id="KW-0812">Transmembrane</keyword>
<protein>
    <submittedName>
        <fullName evidence="2">Uncharacterized protein</fullName>
    </submittedName>
</protein>
<comment type="caution">
    <text evidence="2">The sequence shown here is derived from an EMBL/GenBank/DDBJ whole genome shotgun (WGS) entry which is preliminary data.</text>
</comment>
<dbReference type="AlphaFoldDB" id="A0A814P453"/>
<organism evidence="2 5">
    <name type="scientific">Adineta steineri</name>
    <dbReference type="NCBI Taxonomy" id="433720"/>
    <lineage>
        <taxon>Eukaryota</taxon>
        <taxon>Metazoa</taxon>
        <taxon>Spiralia</taxon>
        <taxon>Gnathifera</taxon>
        <taxon>Rotifera</taxon>
        <taxon>Eurotatoria</taxon>
        <taxon>Bdelloidea</taxon>
        <taxon>Adinetida</taxon>
        <taxon>Adinetidae</taxon>
        <taxon>Adineta</taxon>
    </lineage>
</organism>
<proteinExistence type="predicted"/>
<keyword evidence="1" id="KW-0472">Membrane</keyword>